<dbReference type="InterPro" id="IPR027417">
    <property type="entry name" value="P-loop_NTPase"/>
</dbReference>
<keyword evidence="7" id="KW-1185">Reference proteome</keyword>
<feature type="compositionally biased region" description="Basic and acidic residues" evidence="4">
    <location>
        <begin position="651"/>
        <end position="666"/>
    </location>
</feature>
<dbReference type="InterPro" id="IPR003593">
    <property type="entry name" value="AAA+_ATPase"/>
</dbReference>
<evidence type="ECO:0000313" key="6">
    <source>
        <dbReference type="EMBL" id="KAJ3484349.1"/>
    </source>
</evidence>
<dbReference type="GO" id="GO:0005524">
    <property type="term" value="F:ATP binding"/>
    <property type="evidence" value="ECO:0007669"/>
    <property type="project" value="UniProtKB-KW"/>
</dbReference>
<name>A0AAD5V4B1_9APHY</name>
<evidence type="ECO:0000259" key="5">
    <source>
        <dbReference type="PROSITE" id="PS50893"/>
    </source>
</evidence>
<dbReference type="GO" id="GO:0016887">
    <property type="term" value="F:ATP hydrolysis activity"/>
    <property type="evidence" value="ECO:0007669"/>
    <property type="project" value="InterPro"/>
</dbReference>
<protein>
    <recommendedName>
        <fullName evidence="5">ABC transporter domain-containing protein</fullName>
    </recommendedName>
</protein>
<reference evidence="6" key="1">
    <citation type="submission" date="2022-07" db="EMBL/GenBank/DDBJ databases">
        <title>Genome Sequence of Physisporinus lineatus.</title>
        <authorList>
            <person name="Buettner E."/>
        </authorList>
    </citation>
    <scope>NUCLEOTIDE SEQUENCE</scope>
    <source>
        <strain evidence="6">VT162</strain>
    </source>
</reference>
<dbReference type="Gene3D" id="3.40.50.300">
    <property type="entry name" value="P-loop containing nucleotide triphosphate hydrolases"/>
    <property type="match status" value="1"/>
</dbReference>
<evidence type="ECO:0000313" key="7">
    <source>
        <dbReference type="Proteomes" id="UP001212997"/>
    </source>
</evidence>
<dbReference type="CDD" id="cd03228">
    <property type="entry name" value="ABCC_MRP_Like"/>
    <property type="match status" value="1"/>
</dbReference>
<comment type="caution">
    <text evidence="6">The sequence shown here is derived from an EMBL/GenBank/DDBJ whole genome shotgun (WGS) entry which is preliminary data.</text>
</comment>
<comment type="similarity">
    <text evidence="3">Belongs to the ABC transporter superfamily. ABCB family. Heavy Metal importer (TC 3.A.1.210) subfamily.</text>
</comment>
<accession>A0AAD5V4B1</accession>
<dbReference type="InterPro" id="IPR039421">
    <property type="entry name" value="Type_1_exporter"/>
</dbReference>
<gene>
    <name evidence="6" type="ORF">NLI96_g5709</name>
</gene>
<dbReference type="InterPro" id="IPR003439">
    <property type="entry name" value="ABC_transporter-like_ATP-bd"/>
</dbReference>
<dbReference type="GO" id="GO:0034040">
    <property type="term" value="F:ATPase-coupled lipid transmembrane transporter activity"/>
    <property type="evidence" value="ECO:0007669"/>
    <property type="project" value="TreeGrafter"/>
</dbReference>
<proteinExistence type="inferred from homology"/>
<feature type="region of interest" description="Disordered" evidence="4">
    <location>
        <begin position="651"/>
        <end position="674"/>
    </location>
</feature>
<dbReference type="EMBL" id="JANAWD010000193">
    <property type="protein sequence ID" value="KAJ3484349.1"/>
    <property type="molecule type" value="Genomic_DNA"/>
</dbReference>
<dbReference type="Proteomes" id="UP001212997">
    <property type="component" value="Unassembled WGS sequence"/>
</dbReference>
<evidence type="ECO:0000256" key="1">
    <source>
        <dbReference type="ARBA" id="ARBA00022741"/>
    </source>
</evidence>
<dbReference type="Pfam" id="PF00005">
    <property type="entry name" value="ABC_tran"/>
    <property type="match status" value="1"/>
</dbReference>
<dbReference type="SMART" id="SM00382">
    <property type="entry name" value="AAA"/>
    <property type="match status" value="1"/>
</dbReference>
<dbReference type="PANTHER" id="PTHR24221">
    <property type="entry name" value="ATP-BINDING CASSETTE SUB-FAMILY B"/>
    <property type="match status" value="1"/>
</dbReference>
<keyword evidence="1" id="KW-0547">Nucleotide-binding</keyword>
<feature type="domain" description="ABC transporter" evidence="5">
    <location>
        <begin position="445"/>
        <end position="673"/>
    </location>
</feature>
<evidence type="ECO:0000256" key="3">
    <source>
        <dbReference type="ARBA" id="ARBA00024363"/>
    </source>
</evidence>
<dbReference type="AlphaFoldDB" id="A0AAD5V4B1"/>
<dbReference type="PANTHER" id="PTHR24221:SF654">
    <property type="entry name" value="ATP-BINDING CASSETTE SUB-FAMILY B MEMBER 6"/>
    <property type="match status" value="1"/>
</dbReference>
<evidence type="ECO:0000256" key="2">
    <source>
        <dbReference type="ARBA" id="ARBA00022840"/>
    </source>
</evidence>
<sequence length="674" mass="75026">MSLRASPLYSSFYELLYPILELFPRRLRNPYSKPTLARSNYSTSLYDAWLASRVISSNKGDYLSPGAHRSLSADNFRLALHISKRCAIDFFALLWSLHPFRILLMLSFDVLRGVFPAFRGYSQALIIDELQTLISTGNYTWTRLAKLISTEVCRMALESAVDSFASSNEVIVQNSARFIMEYKQMNQRIRMDVPTMADPIIRDLFQESDLFVRSFSGVSGFGLLSPFDIIRVLTLVSELVSHMLVLWSLTSNASHHWILVFSIASTVLPLLLPFMGCSRTYYGEHQTAQEVRSVAKQEKMRALAHSESYRPEVSLFGLGPWILQSWAKARKVVLGLESNPMSEPSMSSTLLSQMNMSDLLTALQNVPLMLALRSSSTSLGSFTLYRTSVQCFIFTAKNLWQTILMAFQAIFLLGAFGAAMEVEPKLSPRKDKSIRYRSIPCGMKLEARNLSYSYPGSKEPALQNVNLTVNAGETLAIVGFNGSGKSTLANILLRISEFHDGELLINGHDIRSYDPTDYHNHVSAVFQGFSKFNASVKENIGVGYVPEMGRRAAVEKAAQLAGAGHILGALPKGLKTKLDCSGYEADGGAIHKSLSRERHGLSGGEVMNSLDCFISYLAFMRAHRPEVDLLVFDEPTSSLDAHAQNRVFDTVEKLSRGPEGERKKTNSEVTKTTS</sequence>
<dbReference type="PROSITE" id="PS50893">
    <property type="entry name" value="ABC_TRANSPORTER_2"/>
    <property type="match status" value="1"/>
</dbReference>
<keyword evidence="2" id="KW-0067">ATP-binding</keyword>
<dbReference type="SUPFAM" id="SSF52540">
    <property type="entry name" value="P-loop containing nucleoside triphosphate hydrolases"/>
    <property type="match status" value="1"/>
</dbReference>
<organism evidence="6 7">
    <name type="scientific">Meripilus lineatus</name>
    <dbReference type="NCBI Taxonomy" id="2056292"/>
    <lineage>
        <taxon>Eukaryota</taxon>
        <taxon>Fungi</taxon>
        <taxon>Dikarya</taxon>
        <taxon>Basidiomycota</taxon>
        <taxon>Agaricomycotina</taxon>
        <taxon>Agaricomycetes</taxon>
        <taxon>Polyporales</taxon>
        <taxon>Meripilaceae</taxon>
        <taxon>Meripilus</taxon>
    </lineage>
</organism>
<evidence type="ECO:0000256" key="4">
    <source>
        <dbReference type="SAM" id="MobiDB-lite"/>
    </source>
</evidence>